<dbReference type="AlphaFoldDB" id="A0A0F9F208"/>
<organism evidence="1">
    <name type="scientific">marine sediment metagenome</name>
    <dbReference type="NCBI Taxonomy" id="412755"/>
    <lineage>
        <taxon>unclassified sequences</taxon>
        <taxon>metagenomes</taxon>
        <taxon>ecological metagenomes</taxon>
    </lineage>
</organism>
<gene>
    <name evidence="1" type="ORF">LCGC14_2005410</name>
</gene>
<evidence type="ECO:0000313" key="1">
    <source>
        <dbReference type="EMBL" id="KKL80373.1"/>
    </source>
</evidence>
<name>A0A0F9F208_9ZZZZ</name>
<accession>A0A0F9F208</accession>
<sequence length="80" mass="8844">MSHFYGTVTGSAVTAATRRGTKDSCLVTEAASYQGCVQVFLYEKNGRDYAEVSLKPWQGCGSNRLLWEGPIDGKRRPNKK</sequence>
<comment type="caution">
    <text evidence="1">The sequence shown here is derived from an EMBL/GenBank/DDBJ whole genome shotgun (WGS) entry which is preliminary data.</text>
</comment>
<reference evidence="1" key="1">
    <citation type="journal article" date="2015" name="Nature">
        <title>Complex archaea that bridge the gap between prokaryotes and eukaryotes.</title>
        <authorList>
            <person name="Spang A."/>
            <person name="Saw J.H."/>
            <person name="Jorgensen S.L."/>
            <person name="Zaremba-Niedzwiedzka K."/>
            <person name="Martijn J."/>
            <person name="Lind A.E."/>
            <person name="van Eijk R."/>
            <person name="Schleper C."/>
            <person name="Guy L."/>
            <person name="Ettema T.J."/>
        </authorList>
    </citation>
    <scope>NUCLEOTIDE SEQUENCE</scope>
</reference>
<protein>
    <submittedName>
        <fullName evidence="1">Uncharacterized protein</fullName>
    </submittedName>
</protein>
<dbReference type="EMBL" id="LAZR01022871">
    <property type="protein sequence ID" value="KKL80373.1"/>
    <property type="molecule type" value="Genomic_DNA"/>
</dbReference>
<proteinExistence type="predicted"/>